<proteinExistence type="predicted"/>
<sequence>MLFKVVQASLGCPVSCVWVYMPGEVVFLSLQKGKSDLESVRCFCQNAHVCEAAGKELVEKVVERKRGNAWCLLYFPPLLSDVSFQKSVETFWDVSLAPQRCFGCLSCLCRSLIQVSARTKRLSRGVLVTLHIRFYW</sequence>
<dbReference type="AlphaFoldDB" id="K2S4B0"/>
<name>K2S4B0_MACPH</name>
<dbReference type="EMBL" id="AHHD01000035">
    <property type="protein sequence ID" value="EKG21798.1"/>
    <property type="molecule type" value="Genomic_DNA"/>
</dbReference>
<reference evidence="1 2" key="1">
    <citation type="journal article" date="2012" name="BMC Genomics">
        <title>Tools to kill: Genome of one of the most destructive plant pathogenic fungi Macrophomina phaseolina.</title>
        <authorList>
            <person name="Islam M.S."/>
            <person name="Haque M.S."/>
            <person name="Islam M.M."/>
            <person name="Emdad E.M."/>
            <person name="Halim A."/>
            <person name="Hossen Q.M.M."/>
            <person name="Hossain M.Z."/>
            <person name="Ahmed B."/>
            <person name="Rahim S."/>
            <person name="Rahman M.S."/>
            <person name="Alam M.M."/>
            <person name="Hou S."/>
            <person name="Wan X."/>
            <person name="Saito J.A."/>
            <person name="Alam M."/>
        </authorList>
    </citation>
    <scope>NUCLEOTIDE SEQUENCE [LARGE SCALE GENOMIC DNA]</scope>
    <source>
        <strain evidence="1 2">MS6</strain>
    </source>
</reference>
<dbReference type="VEuPathDB" id="FungiDB:MPH_00717"/>
<dbReference type="Proteomes" id="UP000007129">
    <property type="component" value="Unassembled WGS sequence"/>
</dbReference>
<dbReference type="InParanoid" id="K2S4B0"/>
<evidence type="ECO:0000313" key="2">
    <source>
        <dbReference type="Proteomes" id="UP000007129"/>
    </source>
</evidence>
<dbReference type="HOGENOM" id="CLU_1875811_0_0_1"/>
<organism evidence="1 2">
    <name type="scientific">Macrophomina phaseolina (strain MS6)</name>
    <name type="common">Charcoal rot fungus</name>
    <dbReference type="NCBI Taxonomy" id="1126212"/>
    <lineage>
        <taxon>Eukaryota</taxon>
        <taxon>Fungi</taxon>
        <taxon>Dikarya</taxon>
        <taxon>Ascomycota</taxon>
        <taxon>Pezizomycotina</taxon>
        <taxon>Dothideomycetes</taxon>
        <taxon>Dothideomycetes incertae sedis</taxon>
        <taxon>Botryosphaeriales</taxon>
        <taxon>Botryosphaeriaceae</taxon>
        <taxon>Macrophomina</taxon>
    </lineage>
</organism>
<protein>
    <submittedName>
        <fullName evidence="1">Uncharacterized protein</fullName>
    </submittedName>
</protein>
<accession>K2S4B0</accession>
<gene>
    <name evidence="1" type="ORF">MPH_00717</name>
</gene>
<comment type="caution">
    <text evidence="1">The sequence shown here is derived from an EMBL/GenBank/DDBJ whole genome shotgun (WGS) entry which is preliminary data.</text>
</comment>
<evidence type="ECO:0000313" key="1">
    <source>
        <dbReference type="EMBL" id="EKG21798.1"/>
    </source>
</evidence>